<dbReference type="PANTHER" id="PTHR34220:SF7">
    <property type="entry name" value="SENSOR HISTIDINE KINASE YPDA"/>
    <property type="match status" value="1"/>
</dbReference>
<feature type="transmembrane region" description="Helical" evidence="2">
    <location>
        <begin position="106"/>
        <end position="125"/>
    </location>
</feature>
<evidence type="ECO:0000313" key="5">
    <source>
        <dbReference type="Proteomes" id="UP000249377"/>
    </source>
</evidence>
<dbReference type="InterPro" id="IPR010559">
    <property type="entry name" value="Sig_transdc_His_kin_internal"/>
</dbReference>
<keyword evidence="2" id="KW-1133">Transmembrane helix</keyword>
<keyword evidence="2" id="KW-0812">Transmembrane</keyword>
<dbReference type="InterPro" id="IPR036890">
    <property type="entry name" value="HATPase_C_sf"/>
</dbReference>
<feature type="transmembrane region" description="Helical" evidence="2">
    <location>
        <begin position="145"/>
        <end position="165"/>
    </location>
</feature>
<evidence type="ECO:0000313" key="4">
    <source>
        <dbReference type="EMBL" id="RAQ25579.1"/>
    </source>
</evidence>
<evidence type="ECO:0000259" key="3">
    <source>
        <dbReference type="SMART" id="SM00387"/>
    </source>
</evidence>
<feature type="coiled-coil region" evidence="1">
    <location>
        <begin position="216"/>
        <end position="243"/>
    </location>
</feature>
<evidence type="ECO:0000256" key="1">
    <source>
        <dbReference type="SAM" id="Coils"/>
    </source>
</evidence>
<dbReference type="InterPro" id="IPR003594">
    <property type="entry name" value="HATPase_dom"/>
</dbReference>
<accession>A0A328UAH9</accession>
<keyword evidence="5" id="KW-1185">Reference proteome</keyword>
<dbReference type="Gene3D" id="3.30.565.10">
    <property type="entry name" value="Histidine kinase-like ATPase, C-terminal domain"/>
    <property type="match status" value="1"/>
</dbReference>
<feature type="transmembrane region" description="Helical" evidence="2">
    <location>
        <begin position="72"/>
        <end position="94"/>
    </location>
</feature>
<dbReference type="Proteomes" id="UP000249377">
    <property type="component" value="Unassembled WGS sequence"/>
</dbReference>
<dbReference type="EMBL" id="QLYR01000008">
    <property type="protein sequence ID" value="RAQ25579.1"/>
    <property type="molecule type" value="Genomic_DNA"/>
</dbReference>
<feature type="transmembrane region" description="Helical" evidence="2">
    <location>
        <begin position="177"/>
        <end position="195"/>
    </location>
</feature>
<dbReference type="SMART" id="SM00387">
    <property type="entry name" value="HATPase_c"/>
    <property type="match status" value="1"/>
</dbReference>
<sequence>MDQMIIANVALDIFCILLCLMPILYLTSAHRYKIKLNQYFMGLCISNALMILGDIGDWAIRDIISSGEKILLTALTLLYYISSALVLFFISSYVKEYLKLTKRQSKYFILTVAVLCIVQVILALLSPLTGSIFYINENGYQRGNLFLLSQVIPVLNMILCIICIFVNRKKLSGREMVFFHLYLLLPPVSMLIQTMFRGLGIVSPIITLNILILFINIQHEQELAFHQREKELAELQIDILLSQIQPHFLYNALATISHLCRHDPEAARKATKEFSMFLRGNMDSLHNRNPIPFEQELTHVMNYLSLEQQRFHNRLRIVYDIQHNNFKIPPLTLQPLVENAVRHGILHRDEGGVITISTAEAPDAHIVTISDDGVGIEKAKTFANLGEHAHIGIENVRSRLQAMVHGTVEIKSSNEGTTVTMRIPKEGM</sequence>
<feature type="transmembrane region" description="Helical" evidence="2">
    <location>
        <begin position="6"/>
        <end position="27"/>
    </location>
</feature>
<dbReference type="Pfam" id="PF02518">
    <property type="entry name" value="HATPase_c"/>
    <property type="match status" value="1"/>
</dbReference>
<comment type="caution">
    <text evidence="4">The sequence shown here is derived from an EMBL/GenBank/DDBJ whole genome shotgun (WGS) entry which is preliminary data.</text>
</comment>
<feature type="transmembrane region" description="Helical" evidence="2">
    <location>
        <begin position="39"/>
        <end position="60"/>
    </location>
</feature>
<reference evidence="4 5" key="1">
    <citation type="submission" date="2018-06" db="EMBL/GenBank/DDBJ databases">
        <title>Noncontiguous genome sequence of Ruminococcaceae bacterium ASD2818.</title>
        <authorList>
            <person name="Chaplin A.V."/>
            <person name="Sokolova S.R."/>
            <person name="Kochetkova T.O."/>
            <person name="Goltsov A.Y."/>
            <person name="Trofimov D.Y."/>
            <person name="Efimov B.A."/>
        </authorList>
    </citation>
    <scope>NUCLEOTIDE SEQUENCE [LARGE SCALE GENOMIC DNA]</scope>
    <source>
        <strain evidence="4 5">ASD2818</strain>
    </source>
</reference>
<feature type="domain" description="Histidine kinase/HSP90-like ATPase" evidence="3">
    <location>
        <begin position="328"/>
        <end position="427"/>
    </location>
</feature>
<proteinExistence type="predicted"/>
<dbReference type="PANTHER" id="PTHR34220">
    <property type="entry name" value="SENSOR HISTIDINE KINASE YPDA"/>
    <property type="match status" value="1"/>
</dbReference>
<dbReference type="AlphaFoldDB" id="A0A328UAH9"/>
<keyword evidence="1" id="KW-0175">Coiled coil</keyword>
<dbReference type="InterPro" id="IPR050640">
    <property type="entry name" value="Bact_2-comp_sensor_kinase"/>
</dbReference>
<dbReference type="GO" id="GO:0016020">
    <property type="term" value="C:membrane"/>
    <property type="evidence" value="ECO:0007669"/>
    <property type="project" value="InterPro"/>
</dbReference>
<gene>
    <name evidence="4" type="ORF">DPQ25_11225</name>
</gene>
<keyword evidence="2" id="KW-0472">Membrane</keyword>
<dbReference type="Pfam" id="PF06580">
    <property type="entry name" value="His_kinase"/>
    <property type="match status" value="1"/>
</dbReference>
<name>A0A328UAH9_9FIRM</name>
<evidence type="ECO:0000256" key="2">
    <source>
        <dbReference type="SAM" id="Phobius"/>
    </source>
</evidence>
<organism evidence="4 5">
    <name type="scientific">Hydrogeniiclostridium mannosilyticum</name>
    <dbReference type="NCBI Taxonomy" id="2764322"/>
    <lineage>
        <taxon>Bacteria</taxon>
        <taxon>Bacillati</taxon>
        <taxon>Bacillota</taxon>
        <taxon>Clostridia</taxon>
        <taxon>Eubacteriales</taxon>
        <taxon>Acutalibacteraceae</taxon>
        <taxon>Hydrogeniiclostridium</taxon>
    </lineage>
</organism>
<protein>
    <submittedName>
        <fullName evidence="4">Transcriptional regulator</fullName>
    </submittedName>
</protein>
<dbReference type="GO" id="GO:0000155">
    <property type="term" value="F:phosphorelay sensor kinase activity"/>
    <property type="evidence" value="ECO:0007669"/>
    <property type="project" value="InterPro"/>
</dbReference>
<dbReference type="SUPFAM" id="SSF55874">
    <property type="entry name" value="ATPase domain of HSP90 chaperone/DNA topoisomerase II/histidine kinase"/>
    <property type="match status" value="1"/>
</dbReference>